<name>A0A6M3LE77_9ZZZZ</name>
<sequence length="104" mass="11874">MLKEQVAEILNDIPCKRYKCDFWDVQGNYCYANSADKNASYDCPMAEAILNIFKAEVDKLTVIDDEEIMSHAKDEVQHTFGWTREVILSGARVVAQAQLQDTKK</sequence>
<dbReference type="AlphaFoldDB" id="A0A6M3LE77"/>
<evidence type="ECO:0000313" key="1">
    <source>
        <dbReference type="EMBL" id="QJA78941.1"/>
    </source>
</evidence>
<dbReference type="EMBL" id="MT142360">
    <property type="protein sequence ID" value="QJA78941.1"/>
    <property type="molecule type" value="Genomic_DNA"/>
</dbReference>
<protein>
    <submittedName>
        <fullName evidence="2">Uncharacterized protein</fullName>
    </submittedName>
</protein>
<dbReference type="EMBL" id="MT143026">
    <property type="protein sequence ID" value="QJA91962.1"/>
    <property type="molecule type" value="Genomic_DNA"/>
</dbReference>
<proteinExistence type="predicted"/>
<accession>A0A6M3LE77</accession>
<organism evidence="2">
    <name type="scientific">viral metagenome</name>
    <dbReference type="NCBI Taxonomy" id="1070528"/>
    <lineage>
        <taxon>unclassified sequences</taxon>
        <taxon>metagenomes</taxon>
        <taxon>organismal metagenomes</taxon>
    </lineage>
</organism>
<gene>
    <name evidence="1" type="ORF">MM415A00966_0010</name>
    <name evidence="2" type="ORF">MM415B03226_0018</name>
</gene>
<evidence type="ECO:0000313" key="2">
    <source>
        <dbReference type="EMBL" id="QJA91962.1"/>
    </source>
</evidence>
<reference evidence="2" key="1">
    <citation type="submission" date="2020-03" db="EMBL/GenBank/DDBJ databases">
        <title>The deep terrestrial virosphere.</title>
        <authorList>
            <person name="Holmfeldt K."/>
            <person name="Nilsson E."/>
            <person name="Simone D."/>
            <person name="Lopez-Fernandez M."/>
            <person name="Wu X."/>
            <person name="de Brujin I."/>
            <person name="Lundin D."/>
            <person name="Andersson A."/>
            <person name="Bertilsson S."/>
            <person name="Dopson M."/>
        </authorList>
    </citation>
    <scope>NUCLEOTIDE SEQUENCE</scope>
    <source>
        <strain evidence="1">MM415A00966</strain>
        <strain evidence="2">MM415B03226</strain>
    </source>
</reference>